<evidence type="ECO:0000313" key="3">
    <source>
        <dbReference type="EMBL" id="MCC9644303.1"/>
    </source>
</evidence>
<dbReference type="InterPro" id="IPR015424">
    <property type="entry name" value="PyrdxlP-dep_Trfase"/>
</dbReference>
<dbReference type="Proteomes" id="UP001430306">
    <property type="component" value="Unassembled WGS sequence"/>
</dbReference>
<dbReference type="Gene3D" id="3.40.640.10">
    <property type="entry name" value="Type I PLP-dependent aspartate aminotransferase-like (Major domain)"/>
    <property type="match status" value="1"/>
</dbReference>
<organism evidence="3 4">
    <name type="scientific">Rhodopirellula halodulae</name>
    <dbReference type="NCBI Taxonomy" id="2894198"/>
    <lineage>
        <taxon>Bacteria</taxon>
        <taxon>Pseudomonadati</taxon>
        <taxon>Planctomycetota</taxon>
        <taxon>Planctomycetia</taxon>
        <taxon>Pirellulales</taxon>
        <taxon>Pirellulaceae</taxon>
        <taxon>Rhodopirellula</taxon>
    </lineage>
</organism>
<name>A0ABS8NL60_9BACT</name>
<sequence>MTDSNTWLIREDLDFLNHGSFGATPRCVFEEQHHWQRQLENDPIEFLAPERSLLPKLDRVRQVVGKEVNASPNDIAFVRNATEGVNAVIRSLPLSAGDQILVTNHGYNACINAVQEAARSAGASVLNAQVPFPIRHPDEVLDAIRTQLTPNTKWMLLDHVTSPTGIVFPIAELVDIAHSNGTRVMVDGAHAPGMLPLNLSELNADYYTANHHKWWCGPKVSGFLHVAAEHQSEVLPSIISHGANLEGFGPTPFQSQFNWPGTFDPSPLLALPTAIDFLANLFPSRESNRLDGLIKRNHDLVVQARRLLLDRLALAEPAPESMLGSLATIPIPAWKNHSNAEILAIRQTLRAKHRLELPIFRFDEENVCLRISAQAYNSIEQYERLADAVAELT</sequence>
<comment type="caution">
    <text evidence="3">The sequence shown here is derived from an EMBL/GenBank/DDBJ whole genome shotgun (WGS) entry which is preliminary data.</text>
</comment>
<keyword evidence="3" id="KW-0032">Aminotransferase</keyword>
<protein>
    <submittedName>
        <fullName evidence="3">Aminotransferase class V-fold PLP-dependent enzyme</fullName>
    </submittedName>
</protein>
<dbReference type="SUPFAM" id="SSF53383">
    <property type="entry name" value="PLP-dependent transferases"/>
    <property type="match status" value="1"/>
</dbReference>
<dbReference type="RefSeq" id="WP_230275492.1">
    <property type="nucleotide sequence ID" value="NZ_JAJKFW010000025.1"/>
</dbReference>
<evidence type="ECO:0000313" key="4">
    <source>
        <dbReference type="Proteomes" id="UP001430306"/>
    </source>
</evidence>
<dbReference type="GO" id="GO:0008483">
    <property type="term" value="F:transaminase activity"/>
    <property type="evidence" value="ECO:0007669"/>
    <property type="project" value="UniProtKB-KW"/>
</dbReference>
<accession>A0ABS8NL60</accession>
<dbReference type="EMBL" id="JAJKFW010000025">
    <property type="protein sequence ID" value="MCC9644303.1"/>
    <property type="molecule type" value="Genomic_DNA"/>
</dbReference>
<keyword evidence="1" id="KW-0663">Pyridoxal phosphate</keyword>
<dbReference type="PANTHER" id="PTHR43092:SF2">
    <property type="entry name" value="HERCYNYLCYSTEINE SULFOXIDE LYASE"/>
    <property type="match status" value="1"/>
</dbReference>
<gene>
    <name evidence="3" type="ORF">LOC71_18655</name>
</gene>
<evidence type="ECO:0000256" key="1">
    <source>
        <dbReference type="ARBA" id="ARBA00022898"/>
    </source>
</evidence>
<keyword evidence="3" id="KW-0808">Transferase</keyword>
<keyword evidence="4" id="KW-1185">Reference proteome</keyword>
<feature type="domain" description="Aminotransferase class V" evidence="2">
    <location>
        <begin position="56"/>
        <end position="385"/>
    </location>
</feature>
<dbReference type="InterPro" id="IPR015421">
    <property type="entry name" value="PyrdxlP-dep_Trfase_major"/>
</dbReference>
<dbReference type="InterPro" id="IPR000192">
    <property type="entry name" value="Aminotrans_V_dom"/>
</dbReference>
<dbReference type="InterPro" id="IPR015422">
    <property type="entry name" value="PyrdxlP-dep_Trfase_small"/>
</dbReference>
<dbReference type="Gene3D" id="3.90.1150.10">
    <property type="entry name" value="Aspartate Aminotransferase, domain 1"/>
    <property type="match status" value="1"/>
</dbReference>
<evidence type="ECO:0000259" key="2">
    <source>
        <dbReference type="Pfam" id="PF00266"/>
    </source>
</evidence>
<dbReference type="Pfam" id="PF00266">
    <property type="entry name" value="Aminotran_5"/>
    <property type="match status" value="1"/>
</dbReference>
<dbReference type="PANTHER" id="PTHR43092">
    <property type="entry name" value="L-CYSTEINE DESULFHYDRASE"/>
    <property type="match status" value="1"/>
</dbReference>
<proteinExistence type="predicted"/>
<reference evidence="3" key="1">
    <citation type="submission" date="2021-11" db="EMBL/GenBank/DDBJ databases">
        <title>Genome sequence.</title>
        <authorList>
            <person name="Sun Q."/>
        </authorList>
    </citation>
    <scope>NUCLEOTIDE SEQUENCE</scope>
    <source>
        <strain evidence="3">JC740</strain>
    </source>
</reference>